<name>A0ABT9I1I3_9GAMM</name>
<reference evidence="1 2" key="1">
    <citation type="submission" date="2022-11" db="EMBL/GenBank/DDBJ databases">
        <title>Viruses from the air-sea interface of a natural surface slick.</title>
        <authorList>
            <person name="Rahlff J."/>
            <person name="Holmfeldt K."/>
        </authorList>
    </citation>
    <scope>NUCLEOTIDE SEQUENCE [LARGE SCALE GENOMIC DNA]</scope>
    <source>
        <strain evidence="1 2">SMS4</strain>
    </source>
</reference>
<keyword evidence="2" id="KW-1185">Reference proteome</keyword>
<proteinExistence type="predicted"/>
<organism evidence="1 2">
    <name type="scientific">Rheinheimera baltica</name>
    <dbReference type="NCBI Taxonomy" id="67576"/>
    <lineage>
        <taxon>Bacteria</taxon>
        <taxon>Pseudomonadati</taxon>
        <taxon>Pseudomonadota</taxon>
        <taxon>Gammaproteobacteria</taxon>
        <taxon>Chromatiales</taxon>
        <taxon>Chromatiaceae</taxon>
        <taxon>Rheinheimera</taxon>
    </lineage>
</organism>
<dbReference type="InterPro" id="IPR005589">
    <property type="entry name" value="ArfA"/>
</dbReference>
<dbReference type="RefSeq" id="WP_037053303.1">
    <property type="nucleotide sequence ID" value="NZ_JAPJDY010000007.1"/>
</dbReference>
<comment type="caution">
    <text evidence="1">The sequence shown here is derived from an EMBL/GenBank/DDBJ whole genome shotgun (WGS) entry which is preliminary data.</text>
</comment>
<accession>A0ABT9I1I3</accession>
<protein>
    <submittedName>
        <fullName evidence="1">Alternative ribosome rescue factor ArfA</fullName>
    </submittedName>
</protein>
<dbReference type="EMBL" id="JAPJDZ010000042">
    <property type="protein sequence ID" value="MDP5137239.1"/>
    <property type="molecule type" value="Genomic_DNA"/>
</dbReference>
<sequence>MSKPAAAEHGRGEIRDNAIKALVTSKLFQTKVVKAKKGKGSYNRKGRNSKDYALIVLANRKLSSRSGLLAVNLGDNAIQHH</sequence>
<dbReference type="Pfam" id="PF03889">
    <property type="entry name" value="ArfA"/>
    <property type="match status" value="1"/>
</dbReference>
<dbReference type="Proteomes" id="UP001231109">
    <property type="component" value="Unassembled WGS sequence"/>
</dbReference>
<gene>
    <name evidence="1" type="primary">arfA</name>
    <name evidence="1" type="ORF">ORJ04_14890</name>
</gene>
<evidence type="ECO:0000313" key="1">
    <source>
        <dbReference type="EMBL" id="MDP5137239.1"/>
    </source>
</evidence>
<evidence type="ECO:0000313" key="2">
    <source>
        <dbReference type="Proteomes" id="UP001231109"/>
    </source>
</evidence>